<reference evidence="8" key="1">
    <citation type="submission" date="2022-11" db="EMBL/GenBank/DDBJ databases">
        <title>Biodiversity and phylogenetic relationships of bacteria.</title>
        <authorList>
            <person name="Machado R.A.R."/>
            <person name="Bhat A."/>
            <person name="Loulou A."/>
            <person name="Kallel S."/>
        </authorList>
    </citation>
    <scope>NUCLEOTIDE SEQUENCE</scope>
    <source>
        <strain evidence="8">K-TC2</strain>
    </source>
</reference>
<keyword evidence="5 6" id="KW-0472">Membrane</keyword>
<dbReference type="PANTHER" id="PTHR22911:SF6">
    <property type="entry name" value="SOLUTE CARRIER FAMILY 35 MEMBER G1"/>
    <property type="match status" value="1"/>
</dbReference>
<evidence type="ECO:0000256" key="2">
    <source>
        <dbReference type="ARBA" id="ARBA00009853"/>
    </source>
</evidence>
<feature type="transmembrane region" description="Helical" evidence="6">
    <location>
        <begin position="191"/>
        <end position="214"/>
    </location>
</feature>
<feature type="transmembrane region" description="Helical" evidence="6">
    <location>
        <begin position="162"/>
        <end position="179"/>
    </location>
</feature>
<dbReference type="AlphaFoldDB" id="A0A9X3IK26"/>
<gene>
    <name evidence="8" type="ORF">OSH07_04085</name>
</gene>
<evidence type="ECO:0000256" key="5">
    <source>
        <dbReference type="ARBA" id="ARBA00023136"/>
    </source>
</evidence>
<dbReference type="GO" id="GO:0016020">
    <property type="term" value="C:membrane"/>
    <property type="evidence" value="ECO:0007669"/>
    <property type="project" value="UniProtKB-SubCell"/>
</dbReference>
<comment type="similarity">
    <text evidence="2">Belongs to the drug/metabolite transporter (DMT) superfamily. 10 TMS drug/metabolite exporter (DME) (TC 2.A.7.3) family.</text>
</comment>
<proteinExistence type="inferred from homology"/>
<organism evidence="8 9">
    <name type="scientific">Kaistia nematophila</name>
    <dbReference type="NCBI Taxonomy" id="2994654"/>
    <lineage>
        <taxon>Bacteria</taxon>
        <taxon>Pseudomonadati</taxon>
        <taxon>Pseudomonadota</taxon>
        <taxon>Alphaproteobacteria</taxon>
        <taxon>Hyphomicrobiales</taxon>
        <taxon>Kaistiaceae</taxon>
        <taxon>Kaistia</taxon>
    </lineage>
</organism>
<feature type="transmembrane region" description="Helical" evidence="6">
    <location>
        <begin position="109"/>
        <end position="128"/>
    </location>
</feature>
<keyword evidence="9" id="KW-1185">Reference proteome</keyword>
<evidence type="ECO:0000313" key="8">
    <source>
        <dbReference type="EMBL" id="MCX5568367.1"/>
    </source>
</evidence>
<evidence type="ECO:0000313" key="9">
    <source>
        <dbReference type="Proteomes" id="UP001144805"/>
    </source>
</evidence>
<dbReference type="Pfam" id="PF00892">
    <property type="entry name" value="EamA"/>
    <property type="match status" value="2"/>
</dbReference>
<dbReference type="PANTHER" id="PTHR22911">
    <property type="entry name" value="ACYL-MALONYL CONDENSING ENZYME-RELATED"/>
    <property type="match status" value="1"/>
</dbReference>
<comment type="subcellular location">
    <subcellularLocation>
        <location evidence="1">Membrane</location>
        <topology evidence="1">Multi-pass membrane protein</topology>
    </subcellularLocation>
</comment>
<protein>
    <submittedName>
        <fullName evidence="8">DMT family transporter</fullName>
    </submittedName>
</protein>
<feature type="transmembrane region" description="Helical" evidence="6">
    <location>
        <begin position="137"/>
        <end position="156"/>
    </location>
</feature>
<keyword evidence="3 6" id="KW-0812">Transmembrane</keyword>
<feature type="domain" description="EamA" evidence="7">
    <location>
        <begin position="18"/>
        <end position="151"/>
    </location>
</feature>
<feature type="transmembrane region" description="Helical" evidence="6">
    <location>
        <begin position="220"/>
        <end position="242"/>
    </location>
</feature>
<evidence type="ECO:0000256" key="6">
    <source>
        <dbReference type="SAM" id="Phobius"/>
    </source>
</evidence>
<name>A0A9X3IK26_9HYPH</name>
<keyword evidence="4 6" id="KW-1133">Transmembrane helix</keyword>
<evidence type="ECO:0000256" key="3">
    <source>
        <dbReference type="ARBA" id="ARBA00022692"/>
    </source>
</evidence>
<evidence type="ECO:0000256" key="4">
    <source>
        <dbReference type="ARBA" id="ARBA00022989"/>
    </source>
</evidence>
<dbReference type="EMBL" id="JAPKNK010000001">
    <property type="protein sequence ID" value="MCX5568367.1"/>
    <property type="molecule type" value="Genomic_DNA"/>
</dbReference>
<sequence>MSQSTLTKPSALGAPVAGAFWMILAGVAFAGVNTLEQIATVNLHLPAPTAAFLQYAIALIVILPWAARRGLPSLKSRRPGLQALRVLFAAVGVQFWVLGLSHAVPIGQAIALVMTSPFIVTLGAGLFLGEKVSLERWLAVIVGFAGGLIILDPFSASFTTASLYPLVASVLWAGVSLIQKKLLAEDSPETVTAWLLLLLAPVNLVLALPSGIAIPSGDAWIAIVAVGVLTAAAQGFLALAYARADAAYVQPFDHVKLPLNVLAGWLVFGWVPSSQLWLGAALIVGASMFLLWRETRSSSG</sequence>
<feature type="transmembrane region" description="Helical" evidence="6">
    <location>
        <begin position="83"/>
        <end position="103"/>
    </location>
</feature>
<evidence type="ECO:0000259" key="7">
    <source>
        <dbReference type="Pfam" id="PF00892"/>
    </source>
</evidence>
<accession>A0A9X3IK26</accession>
<feature type="transmembrane region" description="Helical" evidence="6">
    <location>
        <begin position="52"/>
        <end position="71"/>
    </location>
</feature>
<dbReference type="RefSeq" id="WP_266337311.1">
    <property type="nucleotide sequence ID" value="NZ_JAPKNK010000001.1"/>
</dbReference>
<comment type="caution">
    <text evidence="8">The sequence shown here is derived from an EMBL/GenBank/DDBJ whole genome shotgun (WGS) entry which is preliminary data.</text>
</comment>
<dbReference type="SUPFAM" id="SSF103481">
    <property type="entry name" value="Multidrug resistance efflux transporter EmrE"/>
    <property type="match status" value="2"/>
</dbReference>
<feature type="domain" description="EamA" evidence="7">
    <location>
        <begin position="163"/>
        <end position="291"/>
    </location>
</feature>
<dbReference type="InterPro" id="IPR000620">
    <property type="entry name" value="EamA_dom"/>
</dbReference>
<dbReference type="Proteomes" id="UP001144805">
    <property type="component" value="Unassembled WGS sequence"/>
</dbReference>
<feature type="transmembrane region" description="Helical" evidence="6">
    <location>
        <begin position="12"/>
        <end position="32"/>
    </location>
</feature>
<dbReference type="InterPro" id="IPR037185">
    <property type="entry name" value="EmrE-like"/>
</dbReference>
<evidence type="ECO:0000256" key="1">
    <source>
        <dbReference type="ARBA" id="ARBA00004141"/>
    </source>
</evidence>